<dbReference type="PANTHER" id="PTHR30177">
    <property type="entry name" value="GLYCINE BETAINE/L-PROLINE TRANSPORT SYSTEM PERMEASE PROTEIN PROW"/>
    <property type="match status" value="1"/>
</dbReference>
<feature type="transmembrane region" description="Helical" evidence="7">
    <location>
        <begin position="245"/>
        <end position="271"/>
    </location>
</feature>
<dbReference type="InterPro" id="IPR035906">
    <property type="entry name" value="MetI-like_sf"/>
</dbReference>
<feature type="transmembrane region" description="Helical" evidence="7">
    <location>
        <begin position="356"/>
        <end position="382"/>
    </location>
</feature>
<organism evidence="9 10">
    <name type="scientific">Citrobacter braakii</name>
    <dbReference type="NCBI Taxonomy" id="57706"/>
    <lineage>
        <taxon>Bacteria</taxon>
        <taxon>Pseudomonadati</taxon>
        <taxon>Pseudomonadota</taxon>
        <taxon>Gammaproteobacteria</taxon>
        <taxon>Enterobacterales</taxon>
        <taxon>Enterobacteriaceae</taxon>
        <taxon>Citrobacter</taxon>
        <taxon>Citrobacter freundii complex</taxon>
    </lineage>
</organism>
<keyword evidence="3" id="KW-1003">Cell membrane</keyword>
<keyword evidence="4 7" id="KW-0812">Transmembrane</keyword>
<dbReference type="CDD" id="cd06261">
    <property type="entry name" value="TM_PBP2"/>
    <property type="match status" value="1"/>
</dbReference>
<comment type="caution">
    <text evidence="9">The sequence shown here is derived from an EMBL/GenBank/DDBJ whole genome shotgun (WGS) entry which is preliminary data.</text>
</comment>
<dbReference type="AlphaFoldDB" id="A0A1V8P3P8"/>
<evidence type="ECO:0000256" key="1">
    <source>
        <dbReference type="ARBA" id="ARBA00004429"/>
    </source>
</evidence>
<keyword evidence="6 7" id="KW-0472">Membrane</keyword>
<dbReference type="RefSeq" id="WP_019077214.1">
    <property type="nucleotide sequence ID" value="NZ_CP077405.1"/>
</dbReference>
<dbReference type="PROSITE" id="PS50928">
    <property type="entry name" value="ABC_TM1"/>
    <property type="match status" value="1"/>
</dbReference>
<dbReference type="InterPro" id="IPR000515">
    <property type="entry name" value="MetI-like"/>
</dbReference>
<feature type="domain" description="ABC transmembrane type-1" evidence="8">
    <location>
        <begin position="180"/>
        <end position="375"/>
    </location>
</feature>
<name>A0A1V8P3P8_CITBR</name>
<protein>
    <submittedName>
        <fullName evidence="9">Osmoprotectant uptake system permease</fullName>
    </submittedName>
</protein>
<comment type="subcellular location">
    <subcellularLocation>
        <location evidence="1">Cell inner membrane</location>
        <topology evidence="1">Multi-pass membrane protein</topology>
    </subcellularLocation>
    <subcellularLocation>
        <location evidence="7">Cell membrane</location>
        <topology evidence="7">Multi-pass membrane protein</topology>
    </subcellularLocation>
</comment>
<feature type="transmembrane region" description="Helical" evidence="7">
    <location>
        <begin position="51"/>
        <end position="68"/>
    </location>
</feature>
<accession>A0A1V8P3P8</accession>
<dbReference type="SUPFAM" id="SSF161098">
    <property type="entry name" value="MetI-like"/>
    <property type="match status" value="1"/>
</dbReference>
<evidence type="ECO:0000256" key="7">
    <source>
        <dbReference type="RuleBase" id="RU363032"/>
    </source>
</evidence>
<keyword evidence="5 7" id="KW-1133">Transmembrane helix</keyword>
<feature type="transmembrane region" description="Helical" evidence="7">
    <location>
        <begin position="215"/>
        <end position="239"/>
    </location>
</feature>
<evidence type="ECO:0000256" key="3">
    <source>
        <dbReference type="ARBA" id="ARBA00022519"/>
    </source>
</evidence>
<evidence type="ECO:0000313" key="9">
    <source>
        <dbReference type="EMBL" id="OQM43315.1"/>
    </source>
</evidence>
<dbReference type="EMBL" id="NAEW01000002">
    <property type="protein sequence ID" value="OQM43315.1"/>
    <property type="molecule type" value="Genomic_DNA"/>
</dbReference>
<evidence type="ECO:0000256" key="2">
    <source>
        <dbReference type="ARBA" id="ARBA00022448"/>
    </source>
</evidence>
<proteinExistence type="inferred from homology"/>
<keyword evidence="2 7" id="KW-0813">Transport</keyword>
<evidence type="ECO:0000256" key="4">
    <source>
        <dbReference type="ARBA" id="ARBA00022692"/>
    </source>
</evidence>
<reference evidence="9 10" key="1">
    <citation type="submission" date="2017-03" db="EMBL/GenBank/DDBJ databases">
        <authorList>
            <person name="Afonso C.L."/>
            <person name="Miller P.J."/>
            <person name="Scott M.A."/>
            <person name="Spackman E."/>
            <person name="Goraichik I."/>
            <person name="Dimitrov K.M."/>
            <person name="Suarez D.L."/>
            <person name="Swayne D.E."/>
        </authorList>
    </citation>
    <scope>NUCLEOTIDE SEQUENCE [LARGE SCALE GENOMIC DNA]</scope>
    <source>
        <strain evidence="9 10">ATCC 51113</strain>
    </source>
</reference>
<feature type="transmembrane region" description="Helical" evidence="7">
    <location>
        <begin position="180"/>
        <end position="203"/>
    </location>
</feature>
<feature type="transmembrane region" description="Helical" evidence="7">
    <location>
        <begin position="327"/>
        <end position="350"/>
    </location>
</feature>
<keyword evidence="3" id="KW-0997">Cell inner membrane</keyword>
<dbReference type="InterPro" id="IPR051204">
    <property type="entry name" value="ABC_transp_perm/SBD"/>
</dbReference>
<dbReference type="Proteomes" id="UP000192573">
    <property type="component" value="Unassembled WGS sequence"/>
</dbReference>
<dbReference type="PANTHER" id="PTHR30177:SF30">
    <property type="entry name" value="GLYCINE BETAINE UPTAKE SYSTEM PERMEASE PROTEIN YEHY"/>
    <property type="match status" value="1"/>
</dbReference>
<comment type="similarity">
    <text evidence="7">Belongs to the binding-protein-dependent transport system permease family.</text>
</comment>
<feature type="transmembrane region" description="Helical" evidence="7">
    <location>
        <begin position="75"/>
        <end position="99"/>
    </location>
</feature>
<dbReference type="Gene3D" id="1.10.3720.10">
    <property type="entry name" value="MetI-like"/>
    <property type="match status" value="1"/>
</dbReference>
<evidence type="ECO:0000256" key="5">
    <source>
        <dbReference type="ARBA" id="ARBA00022989"/>
    </source>
</evidence>
<evidence type="ECO:0000313" key="10">
    <source>
        <dbReference type="Proteomes" id="UP000192573"/>
    </source>
</evidence>
<dbReference type="GO" id="GO:0031460">
    <property type="term" value="P:glycine betaine transport"/>
    <property type="evidence" value="ECO:0007669"/>
    <property type="project" value="TreeGrafter"/>
</dbReference>
<feature type="transmembrane region" description="Helical" evidence="7">
    <location>
        <begin position="111"/>
        <end position="130"/>
    </location>
</feature>
<dbReference type="GO" id="GO:0055085">
    <property type="term" value="P:transmembrane transport"/>
    <property type="evidence" value="ECO:0007669"/>
    <property type="project" value="InterPro"/>
</dbReference>
<gene>
    <name evidence="9" type="ORF">BZK42_06055</name>
</gene>
<dbReference type="Pfam" id="PF00528">
    <property type="entry name" value="BPD_transp_1"/>
    <property type="match status" value="1"/>
</dbReference>
<evidence type="ECO:0000259" key="8">
    <source>
        <dbReference type="PROSITE" id="PS50928"/>
    </source>
</evidence>
<feature type="transmembrane region" description="Helical" evidence="7">
    <location>
        <begin position="142"/>
        <end position="160"/>
    </location>
</feature>
<feature type="transmembrane region" description="Helical" evidence="7">
    <location>
        <begin position="12"/>
        <end position="31"/>
    </location>
</feature>
<sequence length="388" mass="40907">MGVLSNISVNRVLLLLVFLTIAAAALPFISYAPNRLVSGEGRQLWDIQPDMAWGLAAACVLLFLLCFVPGKSGNILTLIVSQLLVIAALVIAGTTATYLAQTGSPLARTSLGSGFWLGLGLMLLAASDAIRRITERASWRWLLHAQIFILPLVLLLSGTFNDLSLLKEYANRQDVFNDALAQHLTILFATVVPALLIGVPLGVWCTFSVSRQGPVFAVLNIIQTIPSVALFGLLIAPLAGLVKHFPLLGSLGVAGTGLTPALIALVLYALLPLVRGVVAGLNQVPRDVLESSQAMGMSARQRFISVQFPLALPVFLRSLRVVMVQTVGMAVIAALIGAGGFGALVFQGLLSSAVDLVLLGVIPVVVLAVLIDALFDLGIALLKVSNND</sequence>
<dbReference type="GO" id="GO:0005886">
    <property type="term" value="C:plasma membrane"/>
    <property type="evidence" value="ECO:0007669"/>
    <property type="project" value="UniProtKB-SubCell"/>
</dbReference>
<evidence type="ECO:0000256" key="6">
    <source>
        <dbReference type="ARBA" id="ARBA00023136"/>
    </source>
</evidence>